<sequence length="40" mass="4389">MFPSAHPSQPQIDAPNRMLEEPVLWTSGLPSVRKAEANDA</sequence>
<evidence type="ECO:0000313" key="1">
    <source>
        <dbReference type="EMBL" id="SDP09181.1"/>
    </source>
</evidence>
<accession>A0A1H0PVI3</accession>
<dbReference type="STRING" id="310781.SAMN05216259_11728"/>
<gene>
    <name evidence="1" type="ORF">SAMN05216259_11728</name>
</gene>
<evidence type="ECO:0000313" key="2">
    <source>
        <dbReference type="Proteomes" id="UP000199341"/>
    </source>
</evidence>
<dbReference type="Proteomes" id="UP000199341">
    <property type="component" value="Unassembled WGS sequence"/>
</dbReference>
<organism evidence="1 2">
    <name type="scientific">Actinacidiphila guanduensis</name>
    <dbReference type="NCBI Taxonomy" id="310781"/>
    <lineage>
        <taxon>Bacteria</taxon>
        <taxon>Bacillati</taxon>
        <taxon>Actinomycetota</taxon>
        <taxon>Actinomycetes</taxon>
        <taxon>Kitasatosporales</taxon>
        <taxon>Streptomycetaceae</taxon>
        <taxon>Actinacidiphila</taxon>
    </lineage>
</organism>
<dbReference type="EMBL" id="FNIE01000017">
    <property type="protein sequence ID" value="SDP09181.1"/>
    <property type="molecule type" value="Genomic_DNA"/>
</dbReference>
<dbReference type="AlphaFoldDB" id="A0A1H0PVI3"/>
<proteinExistence type="predicted"/>
<name>A0A1H0PVI3_9ACTN</name>
<reference evidence="1 2" key="1">
    <citation type="submission" date="2016-10" db="EMBL/GenBank/DDBJ databases">
        <authorList>
            <person name="de Groot N.N."/>
        </authorList>
    </citation>
    <scope>NUCLEOTIDE SEQUENCE [LARGE SCALE GENOMIC DNA]</scope>
    <source>
        <strain evidence="1 2">CGMCC 4.2022</strain>
    </source>
</reference>
<protein>
    <submittedName>
        <fullName evidence="1">Uncharacterized protein</fullName>
    </submittedName>
</protein>
<keyword evidence="2" id="KW-1185">Reference proteome</keyword>